<evidence type="ECO:0000313" key="3">
    <source>
        <dbReference type="Proteomes" id="UP000634668"/>
    </source>
</evidence>
<comment type="cofactor">
    <cofactor evidence="1">
        <name>Mg(2+)</name>
        <dbReference type="ChEBI" id="CHEBI:18420"/>
    </cofactor>
</comment>
<dbReference type="GO" id="GO:0046872">
    <property type="term" value="F:metal ion binding"/>
    <property type="evidence" value="ECO:0007669"/>
    <property type="project" value="UniProtKB-KW"/>
</dbReference>
<dbReference type="RefSeq" id="WP_034235972.1">
    <property type="nucleotide sequence ID" value="NZ_BMWP01000035.1"/>
</dbReference>
<gene>
    <name evidence="2" type="ORF">GCM10007383_35560</name>
</gene>
<reference evidence="2" key="1">
    <citation type="journal article" date="2014" name="Int. J. Syst. Evol. Microbiol.">
        <title>Complete genome sequence of Corynebacterium casei LMG S-19264T (=DSM 44701T), isolated from a smear-ripened cheese.</title>
        <authorList>
            <consortium name="US DOE Joint Genome Institute (JGI-PGF)"/>
            <person name="Walter F."/>
            <person name="Albersmeier A."/>
            <person name="Kalinowski J."/>
            <person name="Ruckert C."/>
        </authorList>
    </citation>
    <scope>NUCLEOTIDE SEQUENCE</scope>
    <source>
        <strain evidence="2">KCTC 12113</strain>
    </source>
</reference>
<evidence type="ECO:0000313" key="2">
    <source>
        <dbReference type="EMBL" id="GGW48341.1"/>
    </source>
</evidence>
<comment type="caution">
    <text evidence="2">The sequence shown here is derived from an EMBL/GenBank/DDBJ whole genome shotgun (WGS) entry which is preliminary data.</text>
</comment>
<accession>A0A918J539</accession>
<dbReference type="InterPro" id="IPR005493">
    <property type="entry name" value="RraA/RraA-like"/>
</dbReference>
<proteinExistence type="predicted"/>
<name>A0A918J539_9FLAO</name>
<keyword evidence="1" id="KW-0460">Magnesium</keyword>
<protein>
    <recommendedName>
        <fullName evidence="4">RraA family protein</fullName>
    </recommendedName>
</protein>
<dbReference type="Gene3D" id="3.50.30.40">
    <property type="entry name" value="Ribonuclease E inhibitor RraA/RraA-like"/>
    <property type="match status" value="1"/>
</dbReference>
<dbReference type="InterPro" id="IPR036704">
    <property type="entry name" value="RraA/RraA-like_sf"/>
</dbReference>
<dbReference type="AlphaFoldDB" id="A0A918J539"/>
<keyword evidence="3" id="KW-1185">Reference proteome</keyword>
<organism evidence="2 3">
    <name type="scientific">Arenibacter certesii</name>
    <dbReference type="NCBI Taxonomy" id="228955"/>
    <lineage>
        <taxon>Bacteria</taxon>
        <taxon>Pseudomonadati</taxon>
        <taxon>Bacteroidota</taxon>
        <taxon>Flavobacteriia</taxon>
        <taxon>Flavobacteriales</taxon>
        <taxon>Flavobacteriaceae</taxon>
        <taxon>Arenibacter</taxon>
    </lineage>
</organism>
<dbReference type="PANTHER" id="PTHR33254:SF16">
    <property type="entry name" value="BLR3842 PROTEIN"/>
    <property type="match status" value="1"/>
</dbReference>
<feature type="binding site" evidence="1">
    <location>
        <position position="124"/>
    </location>
    <ligand>
        <name>Mg(2+)</name>
        <dbReference type="ChEBI" id="CHEBI:18420"/>
    </ligand>
</feature>
<evidence type="ECO:0008006" key="4">
    <source>
        <dbReference type="Google" id="ProtNLM"/>
    </source>
</evidence>
<keyword evidence="1" id="KW-0479">Metal-binding</keyword>
<feature type="binding site" evidence="1">
    <location>
        <position position="123"/>
    </location>
    <ligand>
        <name>substrate</name>
    </ligand>
</feature>
<dbReference type="PANTHER" id="PTHR33254">
    <property type="entry name" value="4-HYDROXY-4-METHYL-2-OXOGLUTARATE ALDOLASE 3-RELATED"/>
    <property type="match status" value="1"/>
</dbReference>
<dbReference type="CDD" id="cd16841">
    <property type="entry name" value="RraA_family"/>
    <property type="match status" value="1"/>
</dbReference>
<sequence length="223" mass="24890">MSNQINKIDISLADRLEKCYSGAVYDVLRAMGYPNQTLSNQIRPLDITSKLSGQVYTVSGRYDDTLEPHDTLLHWTAMLSKAPKDSVIICQPNDHTLGHMGELSAETLLLRGVRGYIVDGGCRDSEFISRIGFKVFSKYCTPMDVVGRWTAQDFEEPIEIDGVKIISGDYVLADRDGVVIIPKNIAEEVIAKTEEVLQTENLVRTAILAGEDPQRAYLKYGKF</sequence>
<dbReference type="Proteomes" id="UP000634668">
    <property type="component" value="Unassembled WGS sequence"/>
</dbReference>
<dbReference type="Pfam" id="PF03737">
    <property type="entry name" value="RraA-like"/>
    <property type="match status" value="1"/>
</dbReference>
<evidence type="ECO:0000256" key="1">
    <source>
        <dbReference type="PIRSR" id="PIRSR605493-1"/>
    </source>
</evidence>
<dbReference type="SUPFAM" id="SSF89562">
    <property type="entry name" value="RraA-like"/>
    <property type="match status" value="1"/>
</dbReference>
<reference evidence="2" key="2">
    <citation type="submission" date="2020-09" db="EMBL/GenBank/DDBJ databases">
        <authorList>
            <person name="Sun Q."/>
            <person name="Kim S."/>
        </authorList>
    </citation>
    <scope>NUCLEOTIDE SEQUENCE</scope>
    <source>
        <strain evidence="2">KCTC 12113</strain>
    </source>
</reference>
<dbReference type="EMBL" id="BMWP01000035">
    <property type="protein sequence ID" value="GGW48341.1"/>
    <property type="molecule type" value="Genomic_DNA"/>
</dbReference>